<protein>
    <submittedName>
        <fullName evidence="3">Uncharacterized protein</fullName>
    </submittedName>
</protein>
<dbReference type="Proteomes" id="UP000545286">
    <property type="component" value="Unassembled WGS sequence"/>
</dbReference>
<gene>
    <name evidence="3" type="ORF">FHX72_003803</name>
</gene>
<dbReference type="PROSITE" id="PS51257">
    <property type="entry name" value="PROKAR_LIPOPROTEIN"/>
    <property type="match status" value="1"/>
</dbReference>
<evidence type="ECO:0000313" key="4">
    <source>
        <dbReference type="Proteomes" id="UP000545286"/>
    </source>
</evidence>
<dbReference type="AlphaFoldDB" id="A0A7W4US32"/>
<keyword evidence="2" id="KW-0732">Signal</keyword>
<comment type="caution">
    <text evidence="3">The sequence shown here is derived from an EMBL/GenBank/DDBJ whole genome shotgun (WGS) entry which is preliminary data.</text>
</comment>
<evidence type="ECO:0000256" key="2">
    <source>
        <dbReference type="SAM" id="SignalP"/>
    </source>
</evidence>
<sequence length="186" mass="20053">MNFRTRLVTSTLVTVSLVALATGCTDATTSGEATSSPQAAETTGTPSAPASPTVDPVAQEEVTPEVGSPEAINVCSDALYYFYLDGMFNGRFNLDNVRVEGTRYVFENQSANYDYFPGYPYTDPDVVPYVDSLIADDNADIWCEQNGDTFNVGFVGGTSQTGVTMSDLKAQFEAADYEIRKLEGLV</sequence>
<dbReference type="RefSeq" id="WP_183627032.1">
    <property type="nucleotide sequence ID" value="NZ_JACHWJ010000012.1"/>
</dbReference>
<feature type="signal peptide" evidence="2">
    <location>
        <begin position="1"/>
        <end position="21"/>
    </location>
</feature>
<organism evidence="3 4">
    <name type="scientific">Pseudoclavibacter helvolus</name>
    <dbReference type="NCBI Taxonomy" id="255205"/>
    <lineage>
        <taxon>Bacteria</taxon>
        <taxon>Bacillati</taxon>
        <taxon>Actinomycetota</taxon>
        <taxon>Actinomycetes</taxon>
        <taxon>Micrococcales</taxon>
        <taxon>Microbacteriaceae</taxon>
        <taxon>Pseudoclavibacter</taxon>
    </lineage>
</organism>
<evidence type="ECO:0000313" key="3">
    <source>
        <dbReference type="EMBL" id="MBB2959634.1"/>
    </source>
</evidence>
<feature type="region of interest" description="Disordered" evidence="1">
    <location>
        <begin position="27"/>
        <end position="67"/>
    </location>
</feature>
<evidence type="ECO:0000256" key="1">
    <source>
        <dbReference type="SAM" id="MobiDB-lite"/>
    </source>
</evidence>
<dbReference type="EMBL" id="JACHWJ010000012">
    <property type="protein sequence ID" value="MBB2959634.1"/>
    <property type="molecule type" value="Genomic_DNA"/>
</dbReference>
<feature type="chain" id="PRO_5031327661" evidence="2">
    <location>
        <begin position="22"/>
        <end position="186"/>
    </location>
</feature>
<accession>A0A7W4US32</accession>
<name>A0A7W4US32_9MICO</name>
<feature type="compositionally biased region" description="Polar residues" evidence="1">
    <location>
        <begin position="27"/>
        <end position="38"/>
    </location>
</feature>
<reference evidence="3 4" key="1">
    <citation type="submission" date="2020-08" db="EMBL/GenBank/DDBJ databases">
        <title>Sequencing the genomes of 1000 actinobacteria strains.</title>
        <authorList>
            <person name="Klenk H.-P."/>
        </authorList>
    </citation>
    <scope>NUCLEOTIDE SEQUENCE [LARGE SCALE GENOMIC DNA]</scope>
    <source>
        <strain evidence="3 4">DSM 20419</strain>
    </source>
</reference>
<keyword evidence="4" id="KW-1185">Reference proteome</keyword>
<feature type="compositionally biased region" description="Low complexity" evidence="1">
    <location>
        <begin position="39"/>
        <end position="53"/>
    </location>
</feature>
<proteinExistence type="predicted"/>